<feature type="compositionally biased region" description="Basic and acidic residues" evidence="1">
    <location>
        <begin position="37"/>
        <end position="47"/>
    </location>
</feature>
<evidence type="ECO:0000256" key="1">
    <source>
        <dbReference type="SAM" id="MobiDB-lite"/>
    </source>
</evidence>
<feature type="region of interest" description="Disordered" evidence="1">
    <location>
        <begin position="18"/>
        <end position="75"/>
    </location>
</feature>
<name>A0A8K1GRG9_9PASS</name>
<protein>
    <submittedName>
        <fullName evidence="2">Uncharacterized protein</fullName>
    </submittedName>
</protein>
<dbReference type="EMBL" id="SWJQ01000090">
    <property type="protein sequence ID" value="TRZ22702.1"/>
    <property type="molecule type" value="Genomic_DNA"/>
</dbReference>
<dbReference type="AlphaFoldDB" id="A0A8K1GRG9"/>
<dbReference type="PANTHER" id="PTHR33332">
    <property type="entry name" value="REVERSE TRANSCRIPTASE DOMAIN-CONTAINING PROTEIN"/>
    <property type="match status" value="1"/>
</dbReference>
<reference evidence="2" key="1">
    <citation type="submission" date="2019-04" db="EMBL/GenBank/DDBJ databases">
        <title>Genome assembly of Zosterops borbonicus 15179.</title>
        <authorList>
            <person name="Leroy T."/>
            <person name="Anselmetti Y."/>
            <person name="Tilak M.-K."/>
            <person name="Nabholz B."/>
        </authorList>
    </citation>
    <scope>NUCLEOTIDE SEQUENCE</scope>
    <source>
        <strain evidence="2">HGM_15179</strain>
        <tissue evidence="2">Muscle</tissue>
    </source>
</reference>
<sequence length="148" mass="16331">MTWMKGQSISSTRLLMAQGREEWPTPQRAVQPFRRISTREERVREELSGIQQGQVQGPASEEEQPWAPAQAGDDLLGSSSAEKGLGVLVDNKLSLSQQCVLRAEASGVQGCIRKNIASRLREVILPLYSALVRSHMECPVLGYPAQET</sequence>
<evidence type="ECO:0000313" key="3">
    <source>
        <dbReference type="Proteomes" id="UP000796761"/>
    </source>
</evidence>
<dbReference type="Proteomes" id="UP000796761">
    <property type="component" value="Unassembled WGS sequence"/>
</dbReference>
<organism evidence="2 3">
    <name type="scientific">Zosterops borbonicus</name>
    <dbReference type="NCBI Taxonomy" id="364589"/>
    <lineage>
        <taxon>Eukaryota</taxon>
        <taxon>Metazoa</taxon>
        <taxon>Chordata</taxon>
        <taxon>Craniata</taxon>
        <taxon>Vertebrata</taxon>
        <taxon>Euteleostomi</taxon>
        <taxon>Archelosauria</taxon>
        <taxon>Archosauria</taxon>
        <taxon>Dinosauria</taxon>
        <taxon>Saurischia</taxon>
        <taxon>Theropoda</taxon>
        <taxon>Coelurosauria</taxon>
        <taxon>Aves</taxon>
        <taxon>Neognathae</taxon>
        <taxon>Neoaves</taxon>
        <taxon>Telluraves</taxon>
        <taxon>Australaves</taxon>
        <taxon>Passeriformes</taxon>
        <taxon>Sylvioidea</taxon>
        <taxon>Zosteropidae</taxon>
        <taxon>Zosterops</taxon>
    </lineage>
</organism>
<comment type="caution">
    <text evidence="2">The sequence shown here is derived from an EMBL/GenBank/DDBJ whole genome shotgun (WGS) entry which is preliminary data.</text>
</comment>
<keyword evidence="3" id="KW-1185">Reference proteome</keyword>
<accession>A0A8K1GRG9</accession>
<proteinExistence type="predicted"/>
<evidence type="ECO:0000313" key="2">
    <source>
        <dbReference type="EMBL" id="TRZ22702.1"/>
    </source>
</evidence>
<dbReference type="OrthoDB" id="276744at2759"/>
<gene>
    <name evidence="2" type="ORF">HGM15179_004410</name>
</gene>